<reference evidence="2 4" key="10">
    <citation type="journal article" date="2015" name="G3 (Bethesda)">
        <title>Gene Model Annotations for Drosophila melanogaster: The Rule-Benders.</title>
        <authorList>
            <consortium name="FlyBase Consortium"/>
            <person name="Crosby M.A."/>
            <person name="Gramates L.S."/>
            <person name="Dos Santos G."/>
            <person name="Matthews B.B."/>
            <person name="St Pierre S.E."/>
            <person name="Zhou P."/>
            <person name="Schroeder A.J."/>
            <person name="Falls K."/>
            <person name="Emmert D.B."/>
            <person name="Russo S.M."/>
            <person name="Gelbart W.M."/>
            <person name="null"/>
        </authorList>
    </citation>
    <scope>NUCLEOTIDE SEQUENCE [LARGE SCALE GENOMIC DNA]</scope>
    <source>
        <strain evidence="4">Berkeley</strain>
    </source>
</reference>
<reference evidence="2 4" key="7">
    <citation type="journal article" date="2007" name="Science">
        <title>The Release 5.1 annotation of Drosophila melanogaster heterochromatin.</title>
        <authorList>
            <person name="Smith C.D."/>
            <person name="Shu S."/>
            <person name="Mungall C.J."/>
            <person name="Karpen G.H."/>
        </authorList>
    </citation>
    <scope>NUCLEOTIDE SEQUENCE [LARGE SCALE GENOMIC DNA]</scope>
    <source>
        <strain evidence="4">Berkeley</strain>
    </source>
</reference>
<dbReference type="GO" id="GO:0005634">
    <property type="term" value="C:nucleus"/>
    <property type="evidence" value="ECO:0000318"/>
    <property type="project" value="GO_Central"/>
</dbReference>
<reference evidence="2 4" key="6">
    <citation type="journal article" date="2005" name="PLoS Comput. Biol.">
        <title>Combined evidence annotation of transposable elements in genome sequences.</title>
        <authorList>
            <person name="Quesneville H."/>
            <person name="Bergman C.M."/>
            <person name="Andrieu O."/>
            <person name="Autard D."/>
            <person name="Nouaud D."/>
            <person name="Ashburner M."/>
            <person name="Anxolabehere D."/>
        </authorList>
    </citation>
    <scope>NUCLEOTIDE SEQUENCE [LARGE SCALE GENOMIC DNA]</scope>
    <source>
        <strain evidence="4">Berkeley</strain>
    </source>
</reference>
<dbReference type="BioGRID-ORCS" id="318215">
    <property type="hits" value="0 hits in 1 CRISPR screen"/>
</dbReference>
<reference evidence="2 4" key="4">
    <citation type="journal article" date="2002" name="Genome Biol.">
        <title>The transposable elements of the Drosophila melanogaster euchromatin: a genomics perspective.</title>
        <authorList>
            <person name="Kaminker J.S."/>
            <person name="Bergman C.M."/>
            <person name="Kronmiller B."/>
            <person name="Carlson J."/>
            <person name="Svirskas R."/>
            <person name="Patel S."/>
            <person name="Frise E."/>
            <person name="Wheeler D.A."/>
            <person name="Lewis S.E."/>
            <person name="Rubin G.M."/>
            <person name="Ashburner M."/>
            <person name="Celniker S.E."/>
        </authorList>
    </citation>
    <scope>NUCLEOTIDE SEQUENCE [LARGE SCALE GENOMIC DNA]</scope>
    <source>
        <strain evidence="4">Berkeley</strain>
    </source>
</reference>
<reference evidence="2 4" key="1">
    <citation type="journal article" date="2000" name="Science">
        <title>The genome sequence of Drosophila melanogaster.</title>
        <authorList>
            <person name="Adams M.D."/>
            <person name="Celniker S.E."/>
            <person name="Holt R.A."/>
            <person name="Evans C.A."/>
            <person name="Gocayne J.D."/>
            <person name="Amanatides P.G."/>
            <person name="Scherer S.E."/>
            <person name="Li P.W."/>
            <person name="Hoskins R.A."/>
            <person name="Galle R.F."/>
            <person name="George R.A."/>
            <person name="Lewis S.E."/>
            <person name="Richards S."/>
            <person name="Ashburner M."/>
            <person name="Henderson S.N."/>
            <person name="Sutton G.G."/>
            <person name="Wortman J.R."/>
            <person name="Yandell M.D."/>
            <person name="Zhang Q."/>
            <person name="Chen L.X."/>
            <person name="Brandon R.C."/>
            <person name="Rogers Y.H."/>
            <person name="Blazej R.G."/>
            <person name="Champe M."/>
            <person name="Pfeiffer B.D."/>
            <person name="Wan K.H."/>
            <person name="Doyle C."/>
            <person name="Baxter E.G."/>
            <person name="Helt G."/>
            <person name="Nelson C.R."/>
            <person name="Gabor G.L."/>
            <person name="Abril J.F."/>
            <person name="Agbayani A."/>
            <person name="An H.J."/>
            <person name="Andrews-Pfannkoch C."/>
            <person name="Baldwin D."/>
            <person name="Ballew R.M."/>
            <person name="Basu A."/>
            <person name="Baxendale J."/>
            <person name="Bayraktaroglu L."/>
            <person name="Beasley E.M."/>
            <person name="Beeson K.Y."/>
            <person name="Benos P.V."/>
            <person name="Berman B.P."/>
            <person name="Bhandari D."/>
            <person name="Bolshakov S."/>
            <person name="Borkova D."/>
            <person name="Botchan M.R."/>
            <person name="Bouck J."/>
            <person name="Brokstein P."/>
            <person name="Brottier P."/>
            <person name="Burtis K.C."/>
            <person name="Busam D.A."/>
            <person name="Butler H."/>
            <person name="Cadieu E."/>
            <person name="Center A."/>
            <person name="Chandra I."/>
            <person name="Cherry J.M."/>
            <person name="Cawley S."/>
            <person name="Dahlke C."/>
            <person name="Davenport L.B."/>
            <person name="Davies P."/>
            <person name="de Pablos B."/>
            <person name="Delcher A."/>
            <person name="Deng Z."/>
            <person name="Mays A.D."/>
            <person name="Dew I."/>
            <person name="Dietz S.M."/>
            <person name="Dodson K."/>
            <person name="Doup L.E."/>
            <person name="Downes M."/>
            <person name="Dugan-Rocha S."/>
            <person name="Dunkov B.C."/>
            <person name="Dunn P."/>
            <person name="Durbin K.J."/>
            <person name="Evangelista C.C."/>
            <person name="Ferraz C."/>
            <person name="Ferriera S."/>
            <person name="Fleischmann W."/>
            <person name="Fosler C."/>
            <person name="Gabrielian A.E."/>
            <person name="Garg N.S."/>
            <person name="Gelbart W.M."/>
            <person name="Glasser K."/>
            <person name="Glodek A."/>
            <person name="Gong F."/>
            <person name="Gorrell J.H."/>
            <person name="Gu Z."/>
            <person name="Guan P."/>
            <person name="Harris M."/>
            <person name="Harris N.L."/>
            <person name="Harvey D."/>
            <person name="Heiman T.J."/>
            <person name="Hernandez J.R."/>
            <person name="Houck J."/>
            <person name="Hostin D."/>
            <person name="Houston K.A."/>
            <person name="Howland T.J."/>
            <person name="Wei M.H."/>
            <person name="Ibegwam C."/>
            <person name="Jalali M."/>
            <person name="Kalush F."/>
            <person name="Karpen G.H."/>
            <person name="Ke Z."/>
            <person name="Kennison J.A."/>
            <person name="Ketchum K.A."/>
            <person name="Kimmel B.E."/>
            <person name="Kodira C.D."/>
            <person name="Kraft C."/>
            <person name="Kravitz S."/>
            <person name="Kulp D."/>
            <person name="Lai Z."/>
            <person name="Lasko P."/>
            <person name="Lei Y."/>
            <person name="Levitsky A.A."/>
            <person name="Li J."/>
            <person name="Li Z."/>
            <person name="Liang Y."/>
            <person name="Lin X."/>
            <person name="Liu X."/>
            <person name="Mattei B."/>
            <person name="McIntosh T.C."/>
            <person name="McLeod M.P."/>
            <person name="McPherson D."/>
            <person name="Merkulov G."/>
            <person name="Milshina N.V."/>
            <person name="Mobarry C."/>
            <person name="Morris J."/>
            <person name="Moshrefi A."/>
            <person name="Mount S.M."/>
            <person name="Moy M."/>
            <person name="Murphy B."/>
            <person name="Murphy L."/>
            <person name="Muzny D.M."/>
            <person name="Nelson D.L."/>
            <person name="Nelson D.R."/>
            <person name="Nelson K.A."/>
            <person name="Nixon K."/>
            <person name="Nusskern D.R."/>
            <person name="Pacleb J.M."/>
            <person name="Palazzolo M."/>
            <person name="Pittman G.S."/>
            <person name="Pan S."/>
            <person name="Pollard J."/>
            <person name="Puri V."/>
            <person name="Reese M.G."/>
            <person name="Reinert K."/>
            <person name="Remington K."/>
            <person name="Saunders R.D."/>
            <person name="Scheeler F."/>
            <person name="Shen H."/>
            <person name="Shue B.C."/>
            <person name="Siden-Kiamos I."/>
            <person name="Simpson M."/>
            <person name="Skupski M.P."/>
            <person name="Smith T."/>
            <person name="Spier E."/>
            <person name="Spradling A.C."/>
            <person name="Stapleton M."/>
            <person name="Strong R."/>
            <person name="Sun E."/>
            <person name="Svirskas R."/>
            <person name="Tector C."/>
            <person name="Turner R."/>
            <person name="Venter E."/>
            <person name="Wang A.H."/>
            <person name="Wang X."/>
            <person name="Wang Z.Y."/>
            <person name="Wassarman D.A."/>
            <person name="Weinstock G.M."/>
            <person name="Weissenbach J."/>
            <person name="Williams S.M."/>
            <person name="WoodageT"/>
            <person name="Worley K.C."/>
            <person name="Wu D."/>
            <person name="Yang S."/>
            <person name="Yao Q.A."/>
            <person name="Ye J."/>
            <person name="Yeh R.F."/>
            <person name="Zaveri J.S."/>
            <person name="Zhan M."/>
            <person name="Zhang G."/>
            <person name="Zhao Q."/>
            <person name="Zheng L."/>
            <person name="Zheng X.H."/>
            <person name="Zhong F.N."/>
            <person name="Zhong W."/>
            <person name="Zhou X."/>
            <person name="Zhu S."/>
            <person name="Zhu X."/>
            <person name="Smith H.O."/>
            <person name="Gibbs R.A."/>
            <person name="Myers E.W."/>
            <person name="Rubin G.M."/>
            <person name="Venter J.C."/>
        </authorList>
    </citation>
    <scope>NUCLEOTIDE SEQUENCE [LARGE SCALE GENOMIC DNA]</scope>
    <source>
        <strain evidence="4">Berkeley</strain>
    </source>
</reference>
<gene>
    <name evidence="2" type="primary">Dmel\CG32797</name>
    <name evidence="2 3" type="ORF">CG32797</name>
    <name evidence="2" type="ORF">Dmel_CG32797</name>
</gene>
<name>Q8IRW0_DROME</name>
<sequence>MSTASASKESTKRSNQRQRQLQSQYQSTASKFKHQKSQQQQQGSSKGGGNNKRRNRAGRWHQGARQLRQSPVTIWNGGFCPGIVRGSSRKQRKSSWLGGKISAQHQIQQQHPRIPSSLTHFAVSKCFLAPPPTALPNPPEHWTLSRSKGMQTGLSKRNLLDDFETHNCCSMCSRYLTDAGGSVSGAGSGSTAGSEYECGGSI</sequence>
<dbReference type="FlyBase" id="FBgn0052797">
    <property type="gene designation" value="CG32797"/>
</dbReference>
<feature type="region of interest" description="Disordered" evidence="1">
    <location>
        <begin position="1"/>
        <end position="68"/>
    </location>
</feature>
<evidence type="ECO:0000313" key="4">
    <source>
        <dbReference type="Proteomes" id="UP000000803"/>
    </source>
</evidence>
<dbReference type="Bgee" id="FBgn0052797">
    <property type="expression patterns" value="Expressed in spermatocyte in testis and 4 other cell types or tissues"/>
</dbReference>
<evidence type="ECO:0000313" key="2">
    <source>
        <dbReference type="EMBL" id="AAN09076.1"/>
    </source>
</evidence>
<reference evidence="2 4" key="2">
    <citation type="journal article" date="2002" name="Genome Biol.">
        <title>Finishing a whole-genome shotgun: release 3 of the Drosophila melanogaster euchromatic genome sequence.</title>
        <authorList>
            <person name="Celniker S.E."/>
            <person name="Wheeler D.A."/>
            <person name="Kronmiller B."/>
            <person name="Carlson J.W."/>
            <person name="Halpern A."/>
            <person name="Patel S."/>
            <person name="Adams M."/>
            <person name="Champe M."/>
            <person name="Dugan S.P."/>
            <person name="Frise E."/>
            <person name="Hodgson A."/>
            <person name="George R.A."/>
            <person name="Hoskins R.A."/>
            <person name="Laverty T."/>
            <person name="Muzny D.M."/>
            <person name="Nelson C.R."/>
            <person name="Pacleb J.M."/>
            <person name="Park S."/>
            <person name="Pfeiffer B.D."/>
            <person name="Richards S."/>
            <person name="Sodergren E.J."/>
            <person name="Svirskas R."/>
            <person name="Tabor P.E."/>
            <person name="Wan K."/>
            <person name="Stapleton M."/>
            <person name="Sutton G.G."/>
            <person name="Venter C."/>
            <person name="Weinstock G."/>
            <person name="Scherer S.E."/>
            <person name="Myers E.W."/>
            <person name="Gibbs R.A."/>
            <person name="Rubin G.M."/>
        </authorList>
    </citation>
    <scope>NUCLEOTIDE SEQUENCE [LARGE SCALE GENOMIC DNA]</scope>
    <source>
        <strain evidence="4">Berkeley</strain>
    </source>
</reference>
<keyword evidence="4" id="KW-1185">Reference proteome</keyword>
<dbReference type="PaxDb" id="7227-FBpp0070445"/>
<dbReference type="RefSeq" id="NP_726810.1">
    <property type="nucleotide sequence ID" value="NM_166939.2"/>
</dbReference>
<dbReference type="HOGENOM" id="CLU_1355908_0_0_1"/>
<reference evidence="2 4" key="8">
    <citation type="journal article" date="2007" name="Science">
        <title>Sequence finishing and mapping of Drosophila melanogaster heterochromatin.</title>
        <authorList>
            <person name="Hoskins R.A."/>
            <person name="Carlson J.W."/>
            <person name="Kennedy C."/>
            <person name="Acevedo D."/>
            <person name="Evans-Holm M."/>
            <person name="Frise E."/>
            <person name="Wan K.H."/>
            <person name="Park S."/>
            <person name="Mendez-Lago M."/>
            <person name="Rossi F."/>
            <person name="Villasante A."/>
            <person name="Dimitri P."/>
            <person name="Karpen G.H."/>
            <person name="Celniker S.E."/>
        </authorList>
    </citation>
    <scope>NUCLEOTIDE SEQUENCE [LARGE SCALE GENOMIC DNA]</scope>
    <source>
        <strain evidence="4">Berkeley</strain>
    </source>
</reference>
<dbReference type="EMBL" id="AE014298">
    <property type="protein sequence ID" value="AAN09076.1"/>
    <property type="molecule type" value="Genomic_DNA"/>
</dbReference>
<accession>Q8IRW0</accession>
<dbReference type="PhylomeDB" id="Q8IRW0"/>
<dbReference type="STRING" id="7227.FBpp0070445"/>
<dbReference type="InParanoid" id="Q8IRW0"/>
<proteinExistence type="predicted"/>
<evidence type="ECO:0000256" key="1">
    <source>
        <dbReference type="SAM" id="MobiDB-lite"/>
    </source>
</evidence>
<feature type="compositionally biased region" description="Low complexity" evidence="1">
    <location>
        <begin position="17"/>
        <end position="27"/>
    </location>
</feature>
<dbReference type="OrthoDB" id="8058205at2759"/>
<reference evidence="2 4" key="5">
    <citation type="journal article" date="2002" name="Genome Biol.">
        <title>Heterochromatic sequences in a Drosophila whole-genome shotgun assembly.</title>
        <authorList>
            <person name="Hoskins R.A."/>
            <person name="Smith C.D."/>
            <person name="Carlson J.W."/>
            <person name="Carvalho A.B."/>
            <person name="Halpern A."/>
            <person name="Kaminker J.S."/>
            <person name="Kennedy C."/>
            <person name="Mungall C.J."/>
            <person name="Sullivan B.A."/>
            <person name="Sutton G.G."/>
            <person name="Yasuhara J.C."/>
            <person name="Wakimoto B.T."/>
            <person name="Myers E.W."/>
            <person name="Celniker S.E."/>
            <person name="Rubin G.M."/>
            <person name="Karpen G.H."/>
        </authorList>
    </citation>
    <scope>NUCLEOTIDE SEQUENCE [LARGE SCALE GENOMIC DNA]</scope>
    <source>
        <strain evidence="4">Berkeley</strain>
    </source>
</reference>
<dbReference type="VEuPathDB" id="VectorBase:FBgn0052797"/>
<reference evidence="2 4" key="3">
    <citation type="journal article" date="2002" name="Genome Biol.">
        <title>Annotation of the Drosophila melanogaster euchromatic genome: a systematic review.</title>
        <authorList>
            <person name="Misra S."/>
            <person name="Crosby M.A."/>
            <person name="Mungall C.J."/>
            <person name="Matthews B.B."/>
            <person name="Campbell K.S."/>
            <person name="Hradecky P."/>
            <person name="Huang Y."/>
            <person name="Kaminker J.S."/>
            <person name="Millburn G.H."/>
            <person name="Prochnik S.E."/>
            <person name="Smith C.D."/>
            <person name="Tupy J.L."/>
            <person name="Whitfied E.J."/>
            <person name="Bayraktaroglu L."/>
            <person name="Berman B.P."/>
            <person name="Bettencourt B.R."/>
            <person name="Celniker S.E."/>
            <person name="de Grey A.D."/>
            <person name="Drysdale R.A."/>
            <person name="Harris N.L."/>
            <person name="Richter J."/>
            <person name="Russo S."/>
            <person name="Schroeder A.J."/>
            <person name="Shu S.Q."/>
            <person name="Stapleton M."/>
            <person name="Yamada C."/>
            <person name="Ashburner M."/>
            <person name="Gelbart W.M."/>
            <person name="Rubin G.M."/>
            <person name="Lewis S.E."/>
        </authorList>
    </citation>
    <scope>GENOME REANNOTATION</scope>
    <source>
        <strain evidence="4">Berkeley</strain>
    </source>
</reference>
<organism evidence="2 4">
    <name type="scientific">Drosophila melanogaster</name>
    <name type="common">Fruit fly</name>
    <dbReference type="NCBI Taxonomy" id="7227"/>
    <lineage>
        <taxon>Eukaryota</taxon>
        <taxon>Metazoa</taxon>
        <taxon>Ecdysozoa</taxon>
        <taxon>Arthropoda</taxon>
        <taxon>Hexapoda</taxon>
        <taxon>Insecta</taxon>
        <taxon>Pterygota</taxon>
        <taxon>Neoptera</taxon>
        <taxon>Endopterygota</taxon>
        <taxon>Diptera</taxon>
        <taxon>Brachycera</taxon>
        <taxon>Muscomorpha</taxon>
        <taxon>Ephydroidea</taxon>
        <taxon>Drosophilidae</taxon>
        <taxon>Drosophila</taxon>
        <taxon>Sophophora</taxon>
    </lineage>
</organism>
<protein>
    <submittedName>
        <fullName evidence="2">Uncharacterized protein</fullName>
    </submittedName>
</protein>
<dbReference type="FunCoup" id="Q8IRW0">
    <property type="interactions" value="8"/>
</dbReference>
<evidence type="ECO:0000313" key="3">
    <source>
        <dbReference type="FlyBase" id="FBgn0052797"/>
    </source>
</evidence>
<dbReference type="InterPro" id="IPR026780">
    <property type="entry name" value="PNRC1/2"/>
</dbReference>
<dbReference type="AGR" id="FB:FBgn0052797"/>
<dbReference type="KEGG" id="dme:Dmel_CG32797"/>
<reference evidence="2 4" key="9">
    <citation type="journal article" date="2015" name="G3 (Bethesda)">
        <title>Gene Model Annotations for Drosophila melanogaster: Impact of High-Throughput Data.</title>
        <authorList>
            <consortium name="FlyBase Consortium"/>
            <person name="Matthews B.B."/>
            <person name="Dos Santos G."/>
            <person name="Crosby M.A."/>
            <person name="Emmert D.B."/>
            <person name="St Pierre S.E."/>
            <person name="Gramates L.S."/>
            <person name="Zhou P."/>
            <person name="Schroeder A.J."/>
            <person name="Falls K."/>
            <person name="Strelets V."/>
            <person name="Russo S.M."/>
            <person name="Gelbart W.M."/>
            <person name="null"/>
        </authorList>
    </citation>
    <scope>NUCLEOTIDE SEQUENCE [LARGE SCALE GENOMIC DNA]</scope>
    <source>
        <strain evidence="4">Berkeley</strain>
    </source>
</reference>
<dbReference type="Proteomes" id="UP000000803">
    <property type="component" value="Chromosome X"/>
</dbReference>
<dbReference type="UCSC" id="CG32797-RA">
    <property type="organism name" value="d. melanogaster"/>
</dbReference>
<dbReference type="AlphaFoldDB" id="Q8IRW0"/>
<dbReference type="PANTHER" id="PTHR15405">
    <property type="entry name" value="PROLINE-RICH NUCLEAR RECEPTOR COACTIVATOR"/>
    <property type="match status" value="1"/>
</dbReference>
<dbReference type="GeneID" id="318215"/>
<reference evidence="2 4" key="11">
    <citation type="journal article" date="2015" name="Genome Res.">
        <title>The Release 6 reference sequence of the Drosophila melanogaster genome.</title>
        <authorList>
            <person name="Hoskins R.A."/>
            <person name="Carlson J.W."/>
            <person name="Wan K.H."/>
            <person name="Park S."/>
            <person name="Mendez I."/>
            <person name="Galle S.E."/>
            <person name="Booth B.W."/>
            <person name="Pfeiffer B.D."/>
            <person name="George R.A."/>
            <person name="Svirskas R."/>
            <person name="Krzywinski M."/>
            <person name="Schein J."/>
            <person name="Accardo M.C."/>
            <person name="Damia E."/>
            <person name="Messina G."/>
            <person name="Mendez-Lago M."/>
            <person name="de Pablos B."/>
            <person name="Demakova O.V."/>
            <person name="Andreyeva E.N."/>
            <person name="Boldyreva L.V."/>
            <person name="Marra M."/>
            <person name="Carvalho A.B."/>
            <person name="Dimitri P."/>
            <person name="Villasante A."/>
            <person name="Zhimulev I.F."/>
            <person name="Rubin G.M."/>
            <person name="Karpen G.H."/>
            <person name="Celniker S.E."/>
        </authorList>
    </citation>
    <scope>NUCLEOTIDE SEQUENCE [LARGE SCALE GENOMIC DNA]</scope>
    <source>
        <strain evidence="4">Berkeley</strain>
    </source>
</reference>